<dbReference type="InterPro" id="IPR027417">
    <property type="entry name" value="P-loop_NTPase"/>
</dbReference>
<evidence type="ECO:0000313" key="7">
    <source>
        <dbReference type="Proteomes" id="UP001244011"/>
    </source>
</evidence>
<dbReference type="InterPro" id="IPR050773">
    <property type="entry name" value="CbxX/CfxQ_RuBisCO_ESX"/>
</dbReference>
<dbReference type="GO" id="GO:0016887">
    <property type="term" value="F:ATP hydrolysis activity"/>
    <property type="evidence" value="ECO:0007669"/>
    <property type="project" value="InterPro"/>
</dbReference>
<dbReference type="GeneID" id="85313873"/>
<dbReference type="Pfam" id="PF00004">
    <property type="entry name" value="AAA"/>
    <property type="match status" value="3"/>
</dbReference>
<keyword evidence="3" id="KW-0067">ATP-binding</keyword>
<reference evidence="6" key="1">
    <citation type="submission" date="2023-06" db="EMBL/GenBank/DDBJ databases">
        <title>Genome-scale phylogeny and comparative genomics of the fungal order Sordariales.</title>
        <authorList>
            <consortium name="Lawrence Berkeley National Laboratory"/>
            <person name="Hensen N."/>
            <person name="Bonometti L."/>
            <person name="Westerberg I."/>
            <person name="Brannstrom I.O."/>
            <person name="Guillou S."/>
            <person name="Cros-Aarteil S."/>
            <person name="Calhoun S."/>
            <person name="Haridas S."/>
            <person name="Kuo A."/>
            <person name="Mondo S."/>
            <person name="Pangilinan J."/>
            <person name="Riley R."/>
            <person name="Labutti K."/>
            <person name="Andreopoulos B."/>
            <person name="Lipzen A."/>
            <person name="Chen C."/>
            <person name="Yanf M."/>
            <person name="Daum C."/>
            <person name="Ng V."/>
            <person name="Clum A."/>
            <person name="Steindorff A."/>
            <person name="Ohm R."/>
            <person name="Martin F."/>
            <person name="Silar P."/>
            <person name="Natvig D."/>
            <person name="Lalanne C."/>
            <person name="Gautier V."/>
            <person name="Ament-Velasquez S.L."/>
            <person name="Kruys A."/>
            <person name="Hutchinson M.I."/>
            <person name="Powell A.J."/>
            <person name="Barry K."/>
            <person name="Miller A.N."/>
            <person name="Grigoriev I.V."/>
            <person name="Debuchy R."/>
            <person name="Gladieux P."/>
            <person name="Thoren M.H."/>
            <person name="Johannesson H."/>
        </authorList>
    </citation>
    <scope>NUCLEOTIDE SEQUENCE</scope>
    <source>
        <strain evidence="6">8032-3</strain>
    </source>
</reference>
<dbReference type="InterPro" id="IPR000641">
    <property type="entry name" value="CbxX/CfxQ"/>
</dbReference>
<sequence>MSSVVDDCVDPVNPSPPPNNDNGIQARDDPERGDPSRHLRPPLAPFVDVPNDFTLGIRRRPTLPVSSQIPTPQGSEDEDGGIRVRRRRSQTSESTDSSLSNDSNDSEDKPFSDGALEVMAKLDTLVGLDDVKSHFRELGLYIHNSQVLGVEPGDERFHALFQGNPGTGKTTVAKLYAQFLESMGVLESEDVVETSGVKLASNGPKAIMDIFEQGDGGVLFVDEAYQLVASHSSLAGKQVLDVILGEMDSNPPRWVVIFAGYKEEFDPFFAHNDGLSSRIPQVLTFEDFSNAQLHSILLSFFQKRFSRHSFEIEGGPDGPFVGAVVRRISQGRGRRRFGNARTVRNYFQRICQRQARRLGQLDKPTMKDRLFFTKEDLLGPKPLDVKATSKTWAKLNSLIGLHEVKKSVDIMFKIVDTNYQRELKGKRPHTHSLNRVFVGSPGTGKTTVAKLYGKILAELGFLSQGDVVIKTPADFIGDAVGRSESNTRAILASTLGKVLIIDEAYMLDPGDATATRDSFKTAVLDSIVAEVQGNPGDDRCVLLLGYEDRMESLFQNGNPGLSGRFMADMPFRFADFSAEELGEILKLDLRTRHIDYEPAALVAAIDLLSRYKYNRNFSNAREVKLLVSEAVLRNQERHMTSQNHDEDFEACLEPQDFDPWLRPQTVSTGNVVNCRADLTGQISDSVIEQLERYLPTSLNRDLNRHVPRTFVLKGPPGTGKTTLAKYMGKLFRDIGLLPTHQSVVCSAINFIGQHVGQTTPKTRMQLEKGFGKVLIIRDIHRLAKGGYSSEALDELTSFVRTFSGRMAIVLTGPSEPVDELLAERHELGTMFPDRITFQDLSPRDCLNLLDRLIHDLEPTAETPFFTSQATAEMFQQAMSILTMFEGWGNASLVAVIKTRMIQKGDTEQFLARTRDPGVKHRWKLTEGTAMSCIRALFHEIRNTGAAVRKVVSEPASNTGETQETPEPQSGTDVTQPTQTTIEATSAPKRVVQATHQVEIVVKDNSKPIGDQGPGEKESKLRDKTAANAATSTSKASKLTEEQIKQRDKNQKDSEREKQAVQEAIKRMGKCEQGYDWDRVPGGYKCQGGTHFVSDADVADAIR</sequence>
<feature type="domain" description="AAA+ ATPase" evidence="5">
    <location>
        <begin position="155"/>
        <end position="289"/>
    </location>
</feature>
<dbReference type="Gene3D" id="3.40.50.300">
    <property type="entry name" value="P-loop containing nucleotide triphosphate hydrolases"/>
    <property type="match status" value="3"/>
</dbReference>
<dbReference type="AlphaFoldDB" id="A0AAJ0FCI2"/>
<evidence type="ECO:0000256" key="2">
    <source>
        <dbReference type="ARBA" id="ARBA00022741"/>
    </source>
</evidence>
<feature type="domain" description="AAA+ ATPase" evidence="5">
    <location>
        <begin position="706"/>
        <end position="836"/>
    </location>
</feature>
<keyword evidence="7" id="KW-1185">Reference proteome</keyword>
<dbReference type="InterPro" id="IPR003593">
    <property type="entry name" value="AAA+_ATPase"/>
</dbReference>
<dbReference type="PANTHER" id="PTHR43392">
    <property type="entry name" value="AAA-TYPE ATPASE FAMILY PROTEIN / ANKYRIN REPEAT FAMILY PROTEIN"/>
    <property type="match status" value="1"/>
</dbReference>
<feature type="region of interest" description="Disordered" evidence="4">
    <location>
        <begin position="1"/>
        <end position="111"/>
    </location>
</feature>
<gene>
    <name evidence="6" type="ORF">QBC33DRAFT_573087</name>
</gene>
<dbReference type="EMBL" id="MU839025">
    <property type="protein sequence ID" value="KAK1763631.1"/>
    <property type="molecule type" value="Genomic_DNA"/>
</dbReference>
<dbReference type="InterPro" id="IPR003959">
    <property type="entry name" value="ATPase_AAA_core"/>
</dbReference>
<dbReference type="PANTHER" id="PTHR43392:SF2">
    <property type="entry name" value="AAA-TYPE ATPASE FAMILY PROTEIN _ ANKYRIN REPEAT FAMILY PROTEIN"/>
    <property type="match status" value="1"/>
</dbReference>
<feature type="compositionally biased region" description="Basic and acidic residues" evidence="4">
    <location>
        <begin position="1013"/>
        <end position="1024"/>
    </location>
</feature>
<dbReference type="RefSeq" id="XP_060279844.1">
    <property type="nucleotide sequence ID" value="XM_060430686.1"/>
</dbReference>
<feature type="compositionally biased region" description="Basic and acidic residues" evidence="4">
    <location>
        <begin position="26"/>
        <end position="37"/>
    </location>
</feature>
<feature type="compositionally biased region" description="Low complexity" evidence="4">
    <location>
        <begin position="1"/>
        <end position="12"/>
    </location>
</feature>
<dbReference type="FunFam" id="1.10.8.60:FF:000160">
    <property type="entry name" value="WGS project CABT00000000 data, contig 2.55"/>
    <property type="match status" value="1"/>
</dbReference>
<evidence type="ECO:0000313" key="6">
    <source>
        <dbReference type="EMBL" id="KAK1763631.1"/>
    </source>
</evidence>
<proteinExistence type="inferred from homology"/>
<comment type="similarity">
    <text evidence="1">Belongs to the CbxX/CfxQ family.</text>
</comment>
<dbReference type="Gene3D" id="1.10.8.60">
    <property type="match status" value="2"/>
</dbReference>
<name>A0AAJ0FCI2_9PEZI</name>
<feature type="region of interest" description="Disordered" evidence="4">
    <location>
        <begin position="952"/>
        <end position="1063"/>
    </location>
</feature>
<feature type="compositionally biased region" description="Basic and acidic residues" evidence="4">
    <location>
        <begin position="1037"/>
        <end position="1063"/>
    </location>
</feature>
<dbReference type="FunFam" id="3.40.50.300:FF:000216">
    <property type="entry name" value="Type VII secretion ATPase EccA"/>
    <property type="match status" value="1"/>
</dbReference>
<evidence type="ECO:0000256" key="1">
    <source>
        <dbReference type="ARBA" id="ARBA00010378"/>
    </source>
</evidence>
<feature type="compositionally biased region" description="Low complexity" evidence="4">
    <location>
        <begin position="91"/>
        <end position="103"/>
    </location>
</feature>
<dbReference type="InterPro" id="IPR041627">
    <property type="entry name" value="AAA_lid_6"/>
</dbReference>
<feature type="compositionally biased region" description="Polar residues" evidence="4">
    <location>
        <begin position="954"/>
        <end position="983"/>
    </location>
</feature>
<dbReference type="SUPFAM" id="SSF52540">
    <property type="entry name" value="P-loop containing nucleoside triphosphate hydrolases"/>
    <property type="match status" value="3"/>
</dbReference>
<feature type="domain" description="AAA+ ATPase" evidence="5">
    <location>
        <begin position="431"/>
        <end position="600"/>
    </location>
</feature>
<protein>
    <submittedName>
        <fullName evidence="6">P-loop containing nucleoside triphosphate hydrolase protein</fullName>
    </submittedName>
</protein>
<feature type="compositionally biased region" description="Low complexity" evidence="4">
    <location>
        <begin position="1025"/>
        <end position="1036"/>
    </location>
</feature>
<dbReference type="Proteomes" id="UP001244011">
    <property type="component" value="Unassembled WGS sequence"/>
</dbReference>
<dbReference type="CDD" id="cd00009">
    <property type="entry name" value="AAA"/>
    <property type="match status" value="3"/>
</dbReference>
<keyword evidence="2" id="KW-0547">Nucleotide-binding</keyword>
<evidence type="ECO:0000256" key="3">
    <source>
        <dbReference type="ARBA" id="ARBA00022840"/>
    </source>
</evidence>
<evidence type="ECO:0000259" key="5">
    <source>
        <dbReference type="SMART" id="SM00382"/>
    </source>
</evidence>
<keyword evidence="6" id="KW-0378">Hydrolase</keyword>
<feature type="compositionally biased region" description="Polar residues" evidence="4">
    <location>
        <begin position="64"/>
        <end position="74"/>
    </location>
</feature>
<evidence type="ECO:0000256" key="4">
    <source>
        <dbReference type="SAM" id="MobiDB-lite"/>
    </source>
</evidence>
<dbReference type="PRINTS" id="PR00819">
    <property type="entry name" value="CBXCFQXSUPER"/>
</dbReference>
<dbReference type="SMART" id="SM00382">
    <property type="entry name" value="AAA"/>
    <property type="match status" value="3"/>
</dbReference>
<dbReference type="GO" id="GO:0005524">
    <property type="term" value="F:ATP binding"/>
    <property type="evidence" value="ECO:0007669"/>
    <property type="project" value="UniProtKB-KW"/>
</dbReference>
<comment type="caution">
    <text evidence="6">The sequence shown here is derived from an EMBL/GenBank/DDBJ whole genome shotgun (WGS) entry which is preliminary data.</text>
</comment>
<accession>A0AAJ0FCI2</accession>
<organism evidence="6 7">
    <name type="scientific">Phialemonium atrogriseum</name>
    <dbReference type="NCBI Taxonomy" id="1093897"/>
    <lineage>
        <taxon>Eukaryota</taxon>
        <taxon>Fungi</taxon>
        <taxon>Dikarya</taxon>
        <taxon>Ascomycota</taxon>
        <taxon>Pezizomycotina</taxon>
        <taxon>Sordariomycetes</taxon>
        <taxon>Sordariomycetidae</taxon>
        <taxon>Cephalothecales</taxon>
        <taxon>Cephalothecaceae</taxon>
        <taxon>Phialemonium</taxon>
    </lineage>
</organism>
<dbReference type="Pfam" id="PF17866">
    <property type="entry name" value="AAA_lid_6"/>
    <property type="match status" value="2"/>
</dbReference>